<name>A0A1G9WBQ3_9BACI</name>
<organism evidence="1 2">
    <name type="scientific">Sediminibacillus halophilus</name>
    <dbReference type="NCBI Taxonomy" id="482461"/>
    <lineage>
        <taxon>Bacteria</taxon>
        <taxon>Bacillati</taxon>
        <taxon>Bacillota</taxon>
        <taxon>Bacilli</taxon>
        <taxon>Bacillales</taxon>
        <taxon>Bacillaceae</taxon>
        <taxon>Sediminibacillus</taxon>
    </lineage>
</organism>
<evidence type="ECO:0000313" key="2">
    <source>
        <dbReference type="Proteomes" id="UP000182347"/>
    </source>
</evidence>
<dbReference type="AlphaFoldDB" id="A0A1G9WBQ3"/>
<dbReference type="STRING" id="482461.SAMN05216244_3510"/>
<evidence type="ECO:0000313" key="1">
    <source>
        <dbReference type="EMBL" id="SDM81994.1"/>
    </source>
</evidence>
<protein>
    <submittedName>
        <fullName evidence="1">Uncharacterized protein</fullName>
    </submittedName>
</protein>
<dbReference type="EMBL" id="FNHF01000005">
    <property type="protein sequence ID" value="SDM81994.1"/>
    <property type="molecule type" value="Genomic_DNA"/>
</dbReference>
<sequence>MSEMMDQDKELSPFLTRYYAGLGRNLLFLIGYVQTEMEI</sequence>
<reference evidence="2" key="1">
    <citation type="submission" date="2016-10" db="EMBL/GenBank/DDBJ databases">
        <authorList>
            <person name="Varghese N."/>
            <person name="Submissions S."/>
        </authorList>
    </citation>
    <scope>NUCLEOTIDE SEQUENCE [LARGE SCALE GENOMIC DNA]</scope>
    <source>
        <strain evidence="2">CGMCC 1.6199</strain>
    </source>
</reference>
<gene>
    <name evidence="1" type="ORF">SAMN05216244_3510</name>
</gene>
<dbReference type="Proteomes" id="UP000182347">
    <property type="component" value="Unassembled WGS sequence"/>
</dbReference>
<keyword evidence="2" id="KW-1185">Reference proteome</keyword>
<proteinExistence type="predicted"/>
<accession>A0A1G9WBQ3</accession>